<name>A0A2J6TPE8_9HELO</name>
<feature type="compositionally biased region" description="Polar residues" evidence="1">
    <location>
        <begin position="192"/>
        <end position="207"/>
    </location>
</feature>
<keyword evidence="2" id="KW-0732">Signal</keyword>
<feature type="region of interest" description="Disordered" evidence="1">
    <location>
        <begin position="100"/>
        <end position="126"/>
    </location>
</feature>
<reference evidence="3 4" key="1">
    <citation type="submission" date="2016-04" db="EMBL/GenBank/DDBJ databases">
        <title>A degradative enzymes factory behind the ericoid mycorrhizal symbiosis.</title>
        <authorList>
            <consortium name="DOE Joint Genome Institute"/>
            <person name="Martino E."/>
            <person name="Morin E."/>
            <person name="Grelet G."/>
            <person name="Kuo A."/>
            <person name="Kohler A."/>
            <person name="Daghino S."/>
            <person name="Barry K."/>
            <person name="Choi C."/>
            <person name="Cichocki N."/>
            <person name="Clum A."/>
            <person name="Copeland A."/>
            <person name="Hainaut M."/>
            <person name="Haridas S."/>
            <person name="Labutti K."/>
            <person name="Lindquist E."/>
            <person name="Lipzen A."/>
            <person name="Khouja H.-R."/>
            <person name="Murat C."/>
            <person name="Ohm R."/>
            <person name="Olson A."/>
            <person name="Spatafora J."/>
            <person name="Veneault-Fourrey C."/>
            <person name="Henrissat B."/>
            <person name="Grigoriev I."/>
            <person name="Martin F."/>
            <person name="Perotto S."/>
        </authorList>
    </citation>
    <scope>NUCLEOTIDE SEQUENCE [LARGE SCALE GENOMIC DNA]</scope>
    <source>
        <strain evidence="3 4">E</strain>
    </source>
</reference>
<feature type="region of interest" description="Disordered" evidence="1">
    <location>
        <begin position="173"/>
        <end position="208"/>
    </location>
</feature>
<dbReference type="OrthoDB" id="3562762at2759"/>
<feature type="chain" id="PRO_5014420459" evidence="2">
    <location>
        <begin position="21"/>
        <end position="228"/>
    </location>
</feature>
<evidence type="ECO:0000256" key="2">
    <source>
        <dbReference type="SAM" id="SignalP"/>
    </source>
</evidence>
<dbReference type="GeneID" id="36587489"/>
<dbReference type="RefSeq" id="XP_024741799.1">
    <property type="nucleotide sequence ID" value="XM_024879412.1"/>
</dbReference>
<dbReference type="AlphaFoldDB" id="A0A2J6TPE8"/>
<dbReference type="Proteomes" id="UP000235371">
    <property type="component" value="Unassembled WGS sequence"/>
</dbReference>
<gene>
    <name evidence="3" type="ORF">K444DRAFT_608577</name>
</gene>
<dbReference type="InParanoid" id="A0A2J6TPE8"/>
<dbReference type="EMBL" id="KZ613747">
    <property type="protein sequence ID" value="PMD64895.1"/>
    <property type="molecule type" value="Genomic_DNA"/>
</dbReference>
<evidence type="ECO:0000313" key="4">
    <source>
        <dbReference type="Proteomes" id="UP000235371"/>
    </source>
</evidence>
<evidence type="ECO:0000313" key="3">
    <source>
        <dbReference type="EMBL" id="PMD64895.1"/>
    </source>
</evidence>
<proteinExistence type="predicted"/>
<evidence type="ECO:0000256" key="1">
    <source>
        <dbReference type="SAM" id="MobiDB-lite"/>
    </source>
</evidence>
<keyword evidence="4" id="KW-1185">Reference proteome</keyword>
<feature type="compositionally biased region" description="Low complexity" evidence="1">
    <location>
        <begin position="179"/>
        <end position="191"/>
    </location>
</feature>
<organism evidence="3 4">
    <name type="scientific">Hyaloscypha bicolor E</name>
    <dbReference type="NCBI Taxonomy" id="1095630"/>
    <lineage>
        <taxon>Eukaryota</taxon>
        <taxon>Fungi</taxon>
        <taxon>Dikarya</taxon>
        <taxon>Ascomycota</taxon>
        <taxon>Pezizomycotina</taxon>
        <taxon>Leotiomycetes</taxon>
        <taxon>Helotiales</taxon>
        <taxon>Hyaloscyphaceae</taxon>
        <taxon>Hyaloscypha</taxon>
        <taxon>Hyaloscypha bicolor</taxon>
    </lineage>
</organism>
<feature type="signal peptide" evidence="2">
    <location>
        <begin position="1"/>
        <end position="20"/>
    </location>
</feature>
<accession>A0A2J6TPE8</accession>
<protein>
    <submittedName>
        <fullName evidence="3">Uncharacterized protein</fullName>
    </submittedName>
</protein>
<sequence>MRPFNLTAVTALLLSDVVSAAVVTVTICESTPSFASTLVFPLESTSGSPPVPVVVISTITVLPMPVSTAPGIFYSSGLPTGKGIPSGITFTGHRTGSGAARPTGFPKYGNHTHHHHPTSSGSSISNSTSTKIPFFTLTYTGTLPLPTLSPTMTPEFKTTGKGSLLTPYMTSTECPDMPSPTQISSSTIPTTRQLESNSANSTPTLVATSPYYRRKRATRRRKLVDGGF</sequence>